<dbReference type="OrthoDB" id="77878at2759"/>
<accession>A0A2G8K1F5</accession>
<dbReference type="Pfam" id="PF05705">
    <property type="entry name" value="DUF829"/>
    <property type="match status" value="1"/>
</dbReference>
<evidence type="ECO:0000256" key="4">
    <source>
        <dbReference type="ARBA" id="ARBA00023136"/>
    </source>
</evidence>
<proteinExistence type="inferred from homology"/>
<name>A0A2G8K1F5_STIJA</name>
<keyword evidence="3 7" id="KW-1133">Transmembrane helix</keyword>
<dbReference type="GO" id="GO:0005640">
    <property type="term" value="C:nuclear outer membrane"/>
    <property type="evidence" value="ECO:0007669"/>
    <property type="project" value="UniProtKB-SubCell"/>
</dbReference>
<dbReference type="PANTHER" id="PTHR12265:SF30">
    <property type="entry name" value="TRANSMEMBRANE PROTEIN 53"/>
    <property type="match status" value="1"/>
</dbReference>
<dbReference type="SUPFAM" id="SSF53474">
    <property type="entry name" value="alpha/beta-Hydrolases"/>
    <property type="match status" value="1"/>
</dbReference>
<dbReference type="Proteomes" id="UP000230750">
    <property type="component" value="Unassembled WGS sequence"/>
</dbReference>
<keyword evidence="5" id="KW-0539">Nucleus</keyword>
<dbReference type="EMBL" id="MRZV01000988">
    <property type="protein sequence ID" value="PIK41799.1"/>
    <property type="molecule type" value="Genomic_DNA"/>
</dbReference>
<reference evidence="8 9" key="1">
    <citation type="journal article" date="2017" name="PLoS Biol.">
        <title>The sea cucumber genome provides insights into morphological evolution and visceral regeneration.</title>
        <authorList>
            <person name="Zhang X."/>
            <person name="Sun L."/>
            <person name="Yuan J."/>
            <person name="Sun Y."/>
            <person name="Gao Y."/>
            <person name="Zhang L."/>
            <person name="Li S."/>
            <person name="Dai H."/>
            <person name="Hamel J.F."/>
            <person name="Liu C."/>
            <person name="Yu Y."/>
            <person name="Liu S."/>
            <person name="Lin W."/>
            <person name="Guo K."/>
            <person name="Jin S."/>
            <person name="Xu P."/>
            <person name="Storey K.B."/>
            <person name="Huan P."/>
            <person name="Zhang T."/>
            <person name="Zhou Y."/>
            <person name="Zhang J."/>
            <person name="Lin C."/>
            <person name="Li X."/>
            <person name="Xing L."/>
            <person name="Huo D."/>
            <person name="Sun M."/>
            <person name="Wang L."/>
            <person name="Mercier A."/>
            <person name="Li F."/>
            <person name="Yang H."/>
            <person name="Xiang J."/>
        </authorList>
    </citation>
    <scope>NUCLEOTIDE SEQUENCE [LARGE SCALE GENOMIC DNA]</scope>
    <source>
        <strain evidence="8">Shaxun</strain>
        <tissue evidence="8">Muscle</tissue>
    </source>
</reference>
<sequence>MANEEDEEELDYHVTFPPATGAVIEDGSPSKREPAVILLGWVGCSDKNLAKYSAIYQSKGYTTIRYTAPRSKTFTNPNSLRDIAVKLLDLLFDLGLDENPVVFHVFSNGGIFVYRYCMELLTDGEYPHFMQIKLAGSILDSAPSDPRPQTALKAVYHSRHHTPVMTTLLLMLFYTFIFILQFILPRRLFGFSSLNTLMESIEASPSKRPQLFLYSKADNICDYKRIEEVIARRQALGVEVWQVCWEDSEHVAHFIKHKEEYIDTVLQFVQFCQEN</sequence>
<comment type="caution">
    <text evidence="8">The sequence shown here is derived from an EMBL/GenBank/DDBJ whole genome shotgun (WGS) entry which is preliminary data.</text>
</comment>
<evidence type="ECO:0000256" key="1">
    <source>
        <dbReference type="ARBA" id="ARBA00007387"/>
    </source>
</evidence>
<dbReference type="InterPro" id="IPR008547">
    <property type="entry name" value="DUF829_TMEM53"/>
</dbReference>
<evidence type="ECO:0000313" key="8">
    <source>
        <dbReference type="EMBL" id="PIK41799.1"/>
    </source>
</evidence>
<keyword evidence="2 7" id="KW-0812">Transmembrane</keyword>
<evidence type="ECO:0000313" key="9">
    <source>
        <dbReference type="Proteomes" id="UP000230750"/>
    </source>
</evidence>
<feature type="transmembrane region" description="Helical" evidence="7">
    <location>
        <begin position="164"/>
        <end position="184"/>
    </location>
</feature>
<keyword evidence="4 7" id="KW-0472">Membrane</keyword>
<gene>
    <name evidence="8" type="ORF">BSL78_21357</name>
</gene>
<evidence type="ECO:0000256" key="6">
    <source>
        <dbReference type="ARBA" id="ARBA00034303"/>
    </source>
</evidence>
<comment type="similarity">
    <text evidence="1">Belongs to the TMEM53 family.</text>
</comment>
<protein>
    <submittedName>
        <fullName evidence="8">Putative transmembrane protein</fullName>
    </submittedName>
</protein>
<evidence type="ECO:0000256" key="2">
    <source>
        <dbReference type="ARBA" id="ARBA00022692"/>
    </source>
</evidence>
<dbReference type="InterPro" id="IPR029058">
    <property type="entry name" value="AB_hydrolase_fold"/>
</dbReference>
<evidence type="ECO:0000256" key="3">
    <source>
        <dbReference type="ARBA" id="ARBA00022989"/>
    </source>
</evidence>
<evidence type="ECO:0000256" key="7">
    <source>
        <dbReference type="SAM" id="Phobius"/>
    </source>
</evidence>
<organism evidence="8 9">
    <name type="scientific">Stichopus japonicus</name>
    <name type="common">Sea cucumber</name>
    <dbReference type="NCBI Taxonomy" id="307972"/>
    <lineage>
        <taxon>Eukaryota</taxon>
        <taxon>Metazoa</taxon>
        <taxon>Echinodermata</taxon>
        <taxon>Eleutherozoa</taxon>
        <taxon>Echinozoa</taxon>
        <taxon>Holothuroidea</taxon>
        <taxon>Aspidochirotacea</taxon>
        <taxon>Aspidochirotida</taxon>
        <taxon>Stichopodidae</taxon>
        <taxon>Apostichopus</taxon>
    </lineage>
</organism>
<keyword evidence="9" id="KW-1185">Reference proteome</keyword>
<comment type="subcellular location">
    <subcellularLocation>
        <location evidence="6">Nucleus outer membrane</location>
        <topology evidence="6">Single-pass membrane protein</topology>
    </subcellularLocation>
</comment>
<evidence type="ECO:0000256" key="5">
    <source>
        <dbReference type="ARBA" id="ARBA00023242"/>
    </source>
</evidence>
<dbReference type="Gene3D" id="3.40.50.1820">
    <property type="entry name" value="alpha/beta hydrolase"/>
    <property type="match status" value="1"/>
</dbReference>
<dbReference type="AlphaFoldDB" id="A0A2G8K1F5"/>
<dbReference type="PANTHER" id="PTHR12265">
    <property type="entry name" value="TRANSMEMBRANE PROTEIN 53"/>
    <property type="match status" value="1"/>
</dbReference>